<protein>
    <recommendedName>
        <fullName evidence="4">AAA+ ATPase domain-containing protein</fullName>
    </recommendedName>
</protein>
<dbReference type="GO" id="GO:0016887">
    <property type="term" value="F:ATP hydrolysis activity"/>
    <property type="evidence" value="ECO:0007669"/>
    <property type="project" value="InterPro"/>
</dbReference>
<feature type="region of interest" description="Disordered" evidence="3">
    <location>
        <begin position="371"/>
        <end position="402"/>
    </location>
</feature>
<feature type="coiled-coil region" evidence="2">
    <location>
        <begin position="691"/>
        <end position="891"/>
    </location>
</feature>
<dbReference type="SMART" id="SM00382">
    <property type="entry name" value="AAA"/>
    <property type="match status" value="1"/>
</dbReference>
<dbReference type="Gene3D" id="3.40.50.300">
    <property type="entry name" value="P-loop containing nucleotide triphosphate hydrolases"/>
    <property type="match status" value="1"/>
</dbReference>
<dbReference type="InterPro" id="IPR027417">
    <property type="entry name" value="P-loop_NTPase"/>
</dbReference>
<dbReference type="OrthoDB" id="10251412at2759"/>
<dbReference type="Pfam" id="PF00004">
    <property type="entry name" value="AAA"/>
    <property type="match status" value="2"/>
</dbReference>
<dbReference type="PROSITE" id="PS00674">
    <property type="entry name" value="AAA"/>
    <property type="match status" value="1"/>
</dbReference>
<keyword evidence="2" id="KW-0175">Coiled coil</keyword>
<dbReference type="InterPro" id="IPR003959">
    <property type="entry name" value="ATPase_AAA_core"/>
</dbReference>
<organism evidence="5 6">
    <name type="scientific">Perkinsus olseni</name>
    <name type="common">Perkinsus atlanticus</name>
    <dbReference type="NCBI Taxonomy" id="32597"/>
    <lineage>
        <taxon>Eukaryota</taxon>
        <taxon>Sar</taxon>
        <taxon>Alveolata</taxon>
        <taxon>Perkinsozoa</taxon>
        <taxon>Perkinsea</taxon>
        <taxon>Perkinsida</taxon>
        <taxon>Perkinsidae</taxon>
        <taxon>Perkinsus</taxon>
    </lineage>
</organism>
<feature type="domain" description="AAA+ ATPase" evidence="4">
    <location>
        <begin position="279"/>
        <end position="498"/>
    </location>
</feature>
<evidence type="ECO:0000256" key="1">
    <source>
        <dbReference type="ARBA" id="ARBA00007448"/>
    </source>
</evidence>
<evidence type="ECO:0000256" key="3">
    <source>
        <dbReference type="SAM" id="MobiDB-lite"/>
    </source>
</evidence>
<sequence length="1012" mass="115160">MDDIQDAVNSGVNMGLTSLLRSGNKYRDLALCIAVPIAMKVITDRQVLTDLWETVKSAACWATARPDEVVRVISFLEGQNLYTNSDDSSVLDTTQRNNILQKALRLYMEETFRVGANNMEVFLVPNRTIKLEKDRYGDACMFTGSAQQLQSYEVTRLPSKGYWILIDEAEDLWFKQEETVDNVQTTKSDGDNKTTTNNKIISFSIKSERRGCGREGRSEADGSRYFYIRTKQEDEFKKYRLSDCKSFDSLFFPEKEALIKLVDDFVEKRGKFAISGFPNKLGLLLDGPPGTGKTSLIKALAYYTNRNVVCVSLEKVKTNQELMDILFDLSFPVKGDDEPPKLDFKDIIFVMEDVDAASKVVYSRGVTDKEGAHREDLKDTSKTSEDSMSVAASESGEETQPSMERLIHAVTTGVLAAKNMSDDRAPSKVNFDSKDTSRISLFDEPDKLSLSGLLNALDGIVDSPGRILVMTTNHPDRLDPALIRPGRINKRIHMGWMLPDMATEMLSHYLGARPSIDQQAEIDHLFRGFNISPATLEQTCAEFDTIGDVLDSLKSRLKEEDDDDDEPSFALTKGHSVFNVHINIEEATAAASLLIFGQPYSSPVTFAPIGNDKQLAAVDTFCTSFPHPFSVTPIERAPARWLINSASLHLEAFQDEYLQRRQSSQFTEVPERFGVSRTSTLQTGAVSNSQDQALRRQLALVEAEIARENQEFEATRKQNAEHIERMESLKDELALQNQRLQQDVIELEKEADDREEHSKWMQGEIERLTELLSHRERLIQAERENVSTLVEGIRRQREDLDKLLKHNAATRARIQAADADILQLRQEAAELEVELRTEDHTLQELREKKNKMERRAERETREKHREYQEELMELQNKNREARILLADREAKLERNRRCISAREILALSEGTDESKENHRLCRFDEDTAIINNCLDRGREKYLKEILSMMKEAEGSLEKKSRGLREAIRGKKMEPQKRRLCVLSACPRHPIDNEADATAKNNGKRSGIWQCIY</sequence>
<dbReference type="PANTHER" id="PTHR23070">
    <property type="entry name" value="BCS1 AAA-TYPE ATPASE"/>
    <property type="match status" value="1"/>
</dbReference>
<accession>A0A7J6P3C2</accession>
<dbReference type="GO" id="GO:0005524">
    <property type="term" value="F:ATP binding"/>
    <property type="evidence" value="ECO:0007669"/>
    <property type="project" value="InterPro"/>
</dbReference>
<dbReference type="InterPro" id="IPR050747">
    <property type="entry name" value="Mitochondrial_chaperone_BCS1"/>
</dbReference>
<reference evidence="5 6" key="1">
    <citation type="submission" date="2020-04" db="EMBL/GenBank/DDBJ databases">
        <title>Perkinsus olseni comparative genomics.</title>
        <authorList>
            <person name="Bogema D.R."/>
        </authorList>
    </citation>
    <scope>NUCLEOTIDE SEQUENCE [LARGE SCALE GENOMIC DNA]</scope>
    <source>
        <strain evidence="5">00978-12</strain>
    </source>
</reference>
<feature type="compositionally biased region" description="Basic and acidic residues" evidence="3">
    <location>
        <begin position="371"/>
        <end position="385"/>
    </location>
</feature>
<feature type="compositionally biased region" description="Polar residues" evidence="3">
    <location>
        <begin position="386"/>
        <end position="402"/>
    </location>
</feature>
<dbReference type="InterPro" id="IPR003960">
    <property type="entry name" value="ATPase_AAA_CS"/>
</dbReference>
<gene>
    <name evidence="5" type="ORF">FOZ60_017216</name>
</gene>
<evidence type="ECO:0000259" key="4">
    <source>
        <dbReference type="SMART" id="SM00382"/>
    </source>
</evidence>
<dbReference type="EMBL" id="JABANP010000096">
    <property type="protein sequence ID" value="KAF4690608.1"/>
    <property type="molecule type" value="Genomic_DNA"/>
</dbReference>
<dbReference type="SUPFAM" id="SSF52540">
    <property type="entry name" value="P-loop containing nucleoside triphosphate hydrolases"/>
    <property type="match status" value="2"/>
</dbReference>
<dbReference type="InterPro" id="IPR003593">
    <property type="entry name" value="AAA+_ATPase"/>
</dbReference>
<comment type="caution">
    <text evidence="5">The sequence shown here is derived from an EMBL/GenBank/DDBJ whole genome shotgun (WGS) entry which is preliminary data.</text>
</comment>
<evidence type="ECO:0000313" key="6">
    <source>
        <dbReference type="Proteomes" id="UP000541610"/>
    </source>
</evidence>
<name>A0A7J6P3C2_PEROL</name>
<comment type="similarity">
    <text evidence="1">Belongs to the AAA ATPase family. BCS1 subfamily.</text>
</comment>
<dbReference type="Proteomes" id="UP000541610">
    <property type="component" value="Unassembled WGS sequence"/>
</dbReference>
<evidence type="ECO:0000313" key="5">
    <source>
        <dbReference type="EMBL" id="KAF4690608.1"/>
    </source>
</evidence>
<proteinExistence type="inferred from homology"/>
<dbReference type="AlphaFoldDB" id="A0A7J6P3C2"/>
<evidence type="ECO:0000256" key="2">
    <source>
        <dbReference type="SAM" id="Coils"/>
    </source>
</evidence>